<dbReference type="AlphaFoldDB" id="A0A3S9XFT1"/>
<proteinExistence type="predicted"/>
<reference evidence="2" key="1">
    <citation type="submission" date="2018-06" db="EMBL/GenBank/DDBJ databases">
        <title>Complete genome of Pseudomonas insecticola strain QZS01.</title>
        <authorList>
            <person name="Wang J."/>
            <person name="Su Q."/>
        </authorList>
    </citation>
    <scope>NUCLEOTIDE SEQUENCE [LARGE SCALE GENOMIC DNA]</scope>
    <source>
        <strain evidence="2">QZS01</strain>
    </source>
</reference>
<protein>
    <submittedName>
        <fullName evidence="1">Uncharacterized protein</fullName>
    </submittedName>
</protein>
<evidence type="ECO:0000313" key="2">
    <source>
        <dbReference type="Proteomes" id="UP000273143"/>
    </source>
</evidence>
<dbReference type="Proteomes" id="UP000273143">
    <property type="component" value="Chromosome"/>
</dbReference>
<accession>A0A3S9XFT1</accession>
<keyword evidence="2" id="KW-1185">Reference proteome</keyword>
<dbReference type="EMBL" id="CP029822">
    <property type="protein sequence ID" value="AZS51297.1"/>
    <property type="molecule type" value="Genomic_DNA"/>
</dbReference>
<dbReference type="KEGG" id="emo:DM558_11165"/>
<dbReference type="RefSeq" id="WP_127164064.1">
    <property type="nucleotide sequence ID" value="NZ_CP029822.1"/>
</dbReference>
<evidence type="ECO:0000313" key="1">
    <source>
        <dbReference type="EMBL" id="AZS51297.1"/>
    </source>
</evidence>
<sequence length="679" mass="76914">MFCVWEPEQFKLEPVEFLFKAVNPLQEYSTPKKGNESLGLAHLSIAALSERIEEDLTNLLTKGEVASLNDNDNEIELFERFLKENQAKPIAIDEKKWFYKDKNSNMSIFSYVAFFDYLKQENLQVETLSDEATQKTWGEKLQKIIFSSEVIHNIMLFDTSPGAALVRSLTLDPKMLATKFESSGPSLKLGASEEDDEAIDNTNQTLKQKQTHNIGVKPKSQLATATITSVETKIMVAPLKGEVTLLDITFPPEGSTLREFDITYTDKDNQQKTVHLGEFFINFVAKAWGFAGASLMLGGDLSLGVNKSQFSLSSAYKASSKQLNAKVDIFLGVQAGIKLLGELRWLPPVDLRNFAETVQINRKRKFNYRIVSRLEVSAAVAAGAGWTAEFGFGLLGGKFYFYMKAKLIWGVGASGNIAFEIDYDSLADILLTMLCLILKDAQYKKLEFVDQSAFEYLTTACSLFVMFGSPIFWVSRTLPELMEIYKTVTGVGNVDKIAERITLIENEKKLKPWVKLLPPESFGPLLFSLTEIQTEWDFPSIRRRSPRITGLQQQAISNLLTWITEGLTDFSSTQPNTAQLLFEKSLARMNILGYRADKPKTTYCENLARLNNFMSFSSNLREEIYERVKLRFDLAIEKLNKHMHGKCVRVKEFQPIISGMEQQSIYFDVWKYTGTEKDE</sequence>
<name>A0A3S9XFT1_9GAMM</name>
<organism evidence="1 2">
    <name type="scientific">Entomomonas moraniae</name>
    <dbReference type="NCBI Taxonomy" id="2213226"/>
    <lineage>
        <taxon>Bacteria</taxon>
        <taxon>Pseudomonadati</taxon>
        <taxon>Pseudomonadota</taxon>
        <taxon>Gammaproteobacteria</taxon>
        <taxon>Pseudomonadales</taxon>
        <taxon>Pseudomonadaceae</taxon>
        <taxon>Entomomonas</taxon>
    </lineage>
</organism>
<gene>
    <name evidence="1" type="ORF">DM558_11165</name>
</gene>